<evidence type="ECO:0000256" key="2">
    <source>
        <dbReference type="SAM" id="MobiDB-lite"/>
    </source>
</evidence>
<dbReference type="GO" id="GO:0008270">
    <property type="term" value="F:zinc ion binding"/>
    <property type="evidence" value="ECO:0007669"/>
    <property type="project" value="UniProtKB-UniRule"/>
</dbReference>
<gene>
    <name evidence="4" type="ORF">LBRM2904_33.2520</name>
</gene>
<dbReference type="Gene3D" id="3.30.60.190">
    <property type="match status" value="1"/>
</dbReference>
<keyword evidence="1" id="KW-0863">Zinc-finger</keyword>
<keyword evidence="1" id="KW-0479">Metal-binding</keyword>
<evidence type="ECO:0000259" key="3">
    <source>
        <dbReference type="PROSITE" id="PS51083"/>
    </source>
</evidence>
<dbReference type="RefSeq" id="XP_001568008.1">
    <property type="nucleotide sequence ID" value="XM_001567958.1"/>
</dbReference>
<name>A0A3P3ZG11_LEIBR</name>
<dbReference type="PROSITE" id="PS51083">
    <property type="entry name" value="ZF_HIT"/>
    <property type="match status" value="1"/>
</dbReference>
<sequence length="216" mass="23547">MKCIVCEADKASYRCRTCRSAYCSSKCYKKHRMPRAEASAEVAQGNATTSSLAYLCETVVAAQLPEMERPEKRRRAEAEADVFLDTPRERAAAAHRSEHDAPPSSTPPSVEDSAKTATGVSEENETVGAGPQPPAPEEYAGDAGAVYTLQEKHLCALEGHPRVRSALCSPSLQKLIKTIDSSRSRLDALEAAQYNNADFKEFCIEVIRVIAEVEGR</sequence>
<feature type="domain" description="HIT-type" evidence="3">
    <location>
        <begin position="3"/>
        <end position="36"/>
    </location>
</feature>
<keyword evidence="1" id="KW-0862">Zinc</keyword>
<dbReference type="Proteomes" id="UP000319462">
    <property type="component" value="Chromosome 33"/>
</dbReference>
<reference evidence="4 5" key="1">
    <citation type="submission" date="2018-09" db="EMBL/GenBank/DDBJ databases">
        <authorList>
            <person name="Peiro R."/>
            <person name="Begona"/>
            <person name="Cbmso G."/>
            <person name="Lopez M."/>
            <person name="Gonzalez S."/>
        </authorList>
    </citation>
    <scope>NUCLEOTIDE SEQUENCE [LARGE SCALE GENOMIC DNA]</scope>
</reference>
<proteinExistence type="predicted"/>
<dbReference type="EMBL" id="LS997632">
    <property type="protein sequence ID" value="SYZ69182.1"/>
    <property type="molecule type" value="Genomic_DNA"/>
</dbReference>
<dbReference type="KEGG" id="lbz:LBRM_33_2400"/>
<evidence type="ECO:0000256" key="1">
    <source>
        <dbReference type="PROSITE-ProRule" id="PRU00453"/>
    </source>
</evidence>
<organism evidence="4 5">
    <name type="scientific">Leishmania braziliensis MHOM/BR/75/M2904</name>
    <dbReference type="NCBI Taxonomy" id="420245"/>
    <lineage>
        <taxon>Eukaryota</taxon>
        <taxon>Discoba</taxon>
        <taxon>Euglenozoa</taxon>
        <taxon>Kinetoplastea</taxon>
        <taxon>Metakinetoplastina</taxon>
        <taxon>Trypanosomatida</taxon>
        <taxon>Trypanosomatidae</taxon>
        <taxon>Leishmaniinae</taxon>
        <taxon>Leishmania</taxon>
        <taxon>Leishmania braziliensis species complex</taxon>
    </lineage>
</organism>
<feature type="compositionally biased region" description="Basic and acidic residues" evidence="2">
    <location>
        <begin position="90"/>
        <end position="101"/>
    </location>
</feature>
<evidence type="ECO:0000313" key="5">
    <source>
        <dbReference type="Proteomes" id="UP000319462"/>
    </source>
</evidence>
<feature type="region of interest" description="Disordered" evidence="2">
    <location>
        <begin position="90"/>
        <end position="140"/>
    </location>
</feature>
<dbReference type="AlphaFoldDB" id="A0A3P3ZG11"/>
<evidence type="ECO:0000313" key="4">
    <source>
        <dbReference type="EMBL" id="SYZ69182.1"/>
    </source>
</evidence>
<dbReference type="InterPro" id="IPR007529">
    <property type="entry name" value="Znf_HIT"/>
</dbReference>
<accession>A0A3P3ZG11</accession>
<dbReference type="VEuPathDB" id="TriTrypDB:LbrM.33.2400"/>
<dbReference type="SUPFAM" id="SSF144232">
    <property type="entry name" value="HIT/MYND zinc finger-like"/>
    <property type="match status" value="1"/>
</dbReference>
<protein>
    <submittedName>
        <fullName evidence="4">HIT_zinc_finger_containing_protein</fullName>
    </submittedName>
</protein>
<dbReference type="Pfam" id="PF04438">
    <property type="entry name" value="zf-HIT"/>
    <property type="match status" value="1"/>
</dbReference>
<dbReference type="CDD" id="cd23024">
    <property type="entry name" value="zf-HIT_ZNHIT2-3"/>
    <property type="match status" value="1"/>
</dbReference>